<proteinExistence type="predicted"/>
<keyword evidence="1" id="KW-1185">Reference proteome</keyword>
<dbReference type="Proteomes" id="UP000095282">
    <property type="component" value="Unplaced"/>
</dbReference>
<organism evidence="1 2">
    <name type="scientific">Caenorhabditis tropicalis</name>
    <dbReference type="NCBI Taxonomy" id="1561998"/>
    <lineage>
        <taxon>Eukaryota</taxon>
        <taxon>Metazoa</taxon>
        <taxon>Ecdysozoa</taxon>
        <taxon>Nematoda</taxon>
        <taxon>Chromadorea</taxon>
        <taxon>Rhabditida</taxon>
        <taxon>Rhabditina</taxon>
        <taxon>Rhabditomorpha</taxon>
        <taxon>Rhabditoidea</taxon>
        <taxon>Rhabditidae</taxon>
        <taxon>Peloderinae</taxon>
        <taxon>Caenorhabditis</taxon>
    </lineage>
</organism>
<protein>
    <submittedName>
        <fullName evidence="2">Transcriptional regulator</fullName>
    </submittedName>
</protein>
<accession>A0A1I7T9T4</accession>
<name>A0A1I7T9T4_9PELO</name>
<evidence type="ECO:0000313" key="2">
    <source>
        <dbReference type="WBParaSite" id="Csp11.Scaffold558.g3830.t1"/>
    </source>
</evidence>
<evidence type="ECO:0000313" key="1">
    <source>
        <dbReference type="Proteomes" id="UP000095282"/>
    </source>
</evidence>
<reference evidence="2" key="1">
    <citation type="submission" date="2016-11" db="UniProtKB">
        <authorList>
            <consortium name="WormBaseParasite"/>
        </authorList>
    </citation>
    <scope>IDENTIFICATION</scope>
</reference>
<dbReference type="AlphaFoldDB" id="A0A1I7T9T4"/>
<sequence>MTSEPSTSSGSLDAERSTLLQEALSRAGVIRIQRQVSFGFVVEQPFPILFKNAHYHIENITIIIANDPLTRSGNSFEMR</sequence>
<dbReference type="WBParaSite" id="Csp11.Scaffold558.g3830.t1">
    <property type="protein sequence ID" value="Csp11.Scaffold558.g3830.t1"/>
    <property type="gene ID" value="Csp11.Scaffold558.g3830"/>
</dbReference>